<dbReference type="InterPro" id="IPR000700">
    <property type="entry name" value="PAS-assoc_C"/>
</dbReference>
<dbReference type="SUPFAM" id="SSF55785">
    <property type="entry name" value="PYP-like sensor domain (PAS domain)"/>
    <property type="match status" value="4"/>
</dbReference>
<feature type="domain" description="PAS" evidence="10">
    <location>
        <begin position="623"/>
        <end position="693"/>
    </location>
</feature>
<feature type="modified residue" description="4-aspartylphosphate" evidence="6">
    <location>
        <position position="62"/>
    </location>
</feature>
<feature type="domain" description="Response regulatory" evidence="9">
    <location>
        <begin position="12"/>
        <end position="127"/>
    </location>
</feature>
<dbReference type="InterPro" id="IPR013767">
    <property type="entry name" value="PAS_fold"/>
</dbReference>
<comment type="catalytic activity">
    <reaction evidence="1">
        <text>ATP + protein L-histidine = ADP + protein N-phospho-L-histidine.</text>
        <dbReference type="EC" id="2.7.13.3"/>
    </reaction>
</comment>
<dbReference type="InterPro" id="IPR013655">
    <property type="entry name" value="PAS_fold_3"/>
</dbReference>
<feature type="coiled-coil region" evidence="7">
    <location>
        <begin position="445"/>
        <end position="500"/>
    </location>
</feature>
<keyword evidence="3 6" id="KW-0597">Phosphoprotein</keyword>
<dbReference type="EMBL" id="JABXWR010000001">
    <property type="protein sequence ID" value="NVO67471.1"/>
    <property type="molecule type" value="Genomic_DNA"/>
</dbReference>
<keyword evidence="5" id="KW-0418">Kinase</keyword>
<dbReference type="PROSITE" id="PS50109">
    <property type="entry name" value="HIS_KIN"/>
    <property type="match status" value="1"/>
</dbReference>
<evidence type="ECO:0000256" key="2">
    <source>
        <dbReference type="ARBA" id="ARBA00012438"/>
    </source>
</evidence>
<evidence type="ECO:0000256" key="6">
    <source>
        <dbReference type="PROSITE-ProRule" id="PRU00169"/>
    </source>
</evidence>
<dbReference type="Pfam" id="PF00989">
    <property type="entry name" value="PAS"/>
    <property type="match status" value="1"/>
</dbReference>
<evidence type="ECO:0000256" key="1">
    <source>
        <dbReference type="ARBA" id="ARBA00000085"/>
    </source>
</evidence>
<dbReference type="Pfam" id="PF08447">
    <property type="entry name" value="PAS_3"/>
    <property type="match status" value="1"/>
</dbReference>
<dbReference type="InterPro" id="IPR000014">
    <property type="entry name" value="PAS"/>
</dbReference>
<dbReference type="SUPFAM" id="SSF52172">
    <property type="entry name" value="CheY-like"/>
    <property type="match status" value="1"/>
</dbReference>
<dbReference type="InterPro" id="IPR005467">
    <property type="entry name" value="His_kinase_dom"/>
</dbReference>
<dbReference type="InterPro" id="IPR029016">
    <property type="entry name" value="GAF-like_dom_sf"/>
</dbReference>
<dbReference type="Proteomes" id="UP000570823">
    <property type="component" value="Unassembled WGS sequence"/>
</dbReference>
<reference evidence="13 14" key="1">
    <citation type="submission" date="2020-06" db="EMBL/GenBank/DDBJ databases">
        <title>Methanofollis fontis sp. nov., a methanogen isolated from marine sediments near a cold seep at Four-Way Closure Ridge offshore southwestern Taiwan.</title>
        <authorList>
            <person name="Chen S.-C."/>
            <person name="Teng N.-H."/>
            <person name="Lin Y.-S."/>
            <person name="Lai M.-C."/>
            <person name="Chen H.-H."/>
            <person name="Wang C.-C."/>
        </authorList>
    </citation>
    <scope>NUCLEOTIDE SEQUENCE [LARGE SCALE GENOMIC DNA]</scope>
    <source>
        <strain evidence="13 14">DSM 2702</strain>
    </source>
</reference>
<feature type="domain" description="Histidine kinase" evidence="8">
    <location>
        <begin position="977"/>
        <end position="1075"/>
    </location>
</feature>
<dbReference type="InterPro" id="IPR007110">
    <property type="entry name" value="Ig-like_dom"/>
</dbReference>
<dbReference type="CDD" id="cd00075">
    <property type="entry name" value="HATPase"/>
    <property type="match status" value="1"/>
</dbReference>
<evidence type="ECO:0000256" key="3">
    <source>
        <dbReference type="ARBA" id="ARBA00022553"/>
    </source>
</evidence>
<dbReference type="Pfam" id="PF01590">
    <property type="entry name" value="GAF"/>
    <property type="match status" value="1"/>
</dbReference>
<dbReference type="SMART" id="SM00086">
    <property type="entry name" value="PAC"/>
    <property type="match status" value="3"/>
</dbReference>
<dbReference type="InterPro" id="IPR003594">
    <property type="entry name" value="HATPase_dom"/>
</dbReference>
<feature type="domain" description="Ig-like" evidence="12">
    <location>
        <begin position="975"/>
        <end position="1061"/>
    </location>
</feature>
<keyword evidence="4" id="KW-0808">Transferase</keyword>
<dbReference type="Gene3D" id="3.30.565.10">
    <property type="entry name" value="Histidine kinase-like ATPase, C-terminal domain"/>
    <property type="match status" value="1"/>
</dbReference>
<evidence type="ECO:0000256" key="7">
    <source>
        <dbReference type="SAM" id="Coils"/>
    </source>
</evidence>
<evidence type="ECO:0000259" key="9">
    <source>
        <dbReference type="PROSITE" id="PS50110"/>
    </source>
</evidence>
<dbReference type="Gene3D" id="3.40.50.2300">
    <property type="match status" value="1"/>
</dbReference>
<organism evidence="13 14">
    <name type="scientific">Methanofollis tationis</name>
    <dbReference type="NCBI Taxonomy" id="81417"/>
    <lineage>
        <taxon>Archaea</taxon>
        <taxon>Methanobacteriati</taxon>
        <taxon>Methanobacteriota</taxon>
        <taxon>Stenosarchaea group</taxon>
        <taxon>Methanomicrobia</taxon>
        <taxon>Methanomicrobiales</taxon>
        <taxon>Methanomicrobiaceae</taxon>
        <taxon>Methanofollis</taxon>
    </lineage>
</organism>
<dbReference type="Gene3D" id="3.30.450.40">
    <property type="match status" value="1"/>
</dbReference>
<dbReference type="InterPro" id="IPR036890">
    <property type="entry name" value="HATPase_C_sf"/>
</dbReference>
<protein>
    <recommendedName>
        <fullName evidence="2">histidine kinase</fullName>
        <ecNumber evidence="2">2.7.13.3</ecNumber>
    </recommendedName>
</protein>
<dbReference type="PROSITE" id="PS50113">
    <property type="entry name" value="PAC"/>
    <property type="match status" value="1"/>
</dbReference>
<dbReference type="InterPro" id="IPR035965">
    <property type="entry name" value="PAS-like_dom_sf"/>
</dbReference>
<feature type="domain" description="PAS" evidence="10">
    <location>
        <begin position="497"/>
        <end position="551"/>
    </location>
</feature>
<dbReference type="SMART" id="SM00448">
    <property type="entry name" value="REC"/>
    <property type="match status" value="1"/>
</dbReference>
<dbReference type="PROSITE" id="PS50835">
    <property type="entry name" value="IG_LIKE"/>
    <property type="match status" value="1"/>
</dbReference>
<gene>
    <name evidence="13" type="ORF">HWN36_09175</name>
</gene>
<dbReference type="GO" id="GO:0004673">
    <property type="term" value="F:protein histidine kinase activity"/>
    <property type="evidence" value="ECO:0007669"/>
    <property type="project" value="UniProtKB-EC"/>
</dbReference>
<dbReference type="InterPro" id="IPR001610">
    <property type="entry name" value="PAC"/>
</dbReference>
<evidence type="ECO:0000259" key="10">
    <source>
        <dbReference type="PROSITE" id="PS50112"/>
    </source>
</evidence>
<evidence type="ECO:0000256" key="4">
    <source>
        <dbReference type="ARBA" id="ARBA00022679"/>
    </source>
</evidence>
<dbReference type="PROSITE" id="PS50112">
    <property type="entry name" value="PAS"/>
    <property type="match status" value="4"/>
</dbReference>
<evidence type="ECO:0000313" key="14">
    <source>
        <dbReference type="Proteomes" id="UP000570823"/>
    </source>
</evidence>
<accession>A0A7K4HQF6</accession>
<dbReference type="CDD" id="cd00156">
    <property type="entry name" value="REC"/>
    <property type="match status" value="1"/>
</dbReference>
<proteinExistence type="predicted"/>
<evidence type="ECO:0000259" key="8">
    <source>
        <dbReference type="PROSITE" id="PS50109"/>
    </source>
</evidence>
<dbReference type="SUPFAM" id="SSF55781">
    <property type="entry name" value="GAF domain-like"/>
    <property type="match status" value="1"/>
</dbReference>
<dbReference type="EC" id="2.7.13.3" evidence="2"/>
<dbReference type="PROSITE" id="PS50110">
    <property type="entry name" value="RESPONSE_REGULATORY"/>
    <property type="match status" value="1"/>
</dbReference>
<dbReference type="CDD" id="cd00130">
    <property type="entry name" value="PAS"/>
    <property type="match status" value="2"/>
</dbReference>
<dbReference type="Pfam" id="PF00072">
    <property type="entry name" value="Response_reg"/>
    <property type="match status" value="1"/>
</dbReference>
<dbReference type="OrthoDB" id="8127at2157"/>
<dbReference type="SMART" id="SM00387">
    <property type="entry name" value="HATPase_c"/>
    <property type="match status" value="1"/>
</dbReference>
<dbReference type="Pfam" id="PF13188">
    <property type="entry name" value="PAS_8"/>
    <property type="match status" value="2"/>
</dbReference>
<dbReference type="AlphaFoldDB" id="A0A7K4HQF6"/>
<evidence type="ECO:0000259" key="11">
    <source>
        <dbReference type="PROSITE" id="PS50113"/>
    </source>
</evidence>
<comment type="caution">
    <text evidence="13">The sequence shown here is derived from an EMBL/GenBank/DDBJ whole genome shotgun (WGS) entry which is preliminary data.</text>
</comment>
<dbReference type="Pfam" id="PF02518">
    <property type="entry name" value="HATPase_c"/>
    <property type="match status" value="1"/>
</dbReference>
<feature type="domain" description="PAS" evidence="10">
    <location>
        <begin position="318"/>
        <end position="395"/>
    </location>
</feature>
<dbReference type="InterPro" id="IPR003018">
    <property type="entry name" value="GAF"/>
</dbReference>
<dbReference type="SMART" id="SM00091">
    <property type="entry name" value="PAS"/>
    <property type="match status" value="4"/>
</dbReference>
<dbReference type="PANTHER" id="PTHR43304">
    <property type="entry name" value="PHYTOCHROME-LIKE PROTEIN CPH1"/>
    <property type="match status" value="1"/>
</dbReference>
<evidence type="ECO:0000313" key="13">
    <source>
        <dbReference type="EMBL" id="NVO67471.1"/>
    </source>
</evidence>
<dbReference type="SUPFAM" id="SSF55874">
    <property type="entry name" value="ATPase domain of HSP90 chaperone/DNA topoisomerase II/histidine kinase"/>
    <property type="match status" value="1"/>
</dbReference>
<dbReference type="PANTHER" id="PTHR43304:SF1">
    <property type="entry name" value="PAC DOMAIN-CONTAINING PROTEIN"/>
    <property type="match status" value="1"/>
</dbReference>
<dbReference type="GO" id="GO:0000160">
    <property type="term" value="P:phosphorelay signal transduction system"/>
    <property type="evidence" value="ECO:0007669"/>
    <property type="project" value="InterPro"/>
</dbReference>
<evidence type="ECO:0000256" key="5">
    <source>
        <dbReference type="ARBA" id="ARBA00022777"/>
    </source>
</evidence>
<dbReference type="GO" id="GO:0006355">
    <property type="term" value="P:regulation of DNA-templated transcription"/>
    <property type="evidence" value="ECO:0007669"/>
    <property type="project" value="InterPro"/>
</dbReference>
<feature type="domain" description="PAS" evidence="10">
    <location>
        <begin position="747"/>
        <end position="788"/>
    </location>
</feature>
<dbReference type="InterPro" id="IPR011006">
    <property type="entry name" value="CheY-like_superfamily"/>
</dbReference>
<keyword evidence="14" id="KW-1185">Reference proteome</keyword>
<dbReference type="SMART" id="SM00065">
    <property type="entry name" value="GAF"/>
    <property type="match status" value="1"/>
</dbReference>
<keyword evidence="7" id="KW-0175">Coiled coil</keyword>
<feature type="domain" description="PAC" evidence="11">
    <location>
        <begin position="695"/>
        <end position="746"/>
    </location>
</feature>
<dbReference type="InterPro" id="IPR052162">
    <property type="entry name" value="Sensor_kinase/Photoreceptor"/>
</dbReference>
<evidence type="ECO:0000259" key="12">
    <source>
        <dbReference type="PROSITE" id="PS50835"/>
    </source>
</evidence>
<sequence length="1080" mass="121149">MNGTGSPPPSLSVLYVDDEPALLEIGKLFLQLSGDFVVSTCDSAPDAIRLLSEASFDAIISDYQMPGMNGIQFLQHLRQQGNTIPFIIFTGKGREDVVAEALNSGADFYLQKGGNPKPQFAELATKIQYAVARRQTEAEINRRLQFERLIGAISSRFISWGDFDLTLTQALEDIGLFCGASRSYIFQFRDDGEVMDNTHEWCADGVTPEIQNLQGIPCSLVSWWMEKLRNHEIIRIRDLKDLPPQASSEKMLLQAQGIASVIVLPLTIRQDIAGFIGLDDVEAARDWTEDDIRTLRVSGEIIGSALERKRAEEALQKSEERYRRISDNAPVGMFQLAMAPSGEFSFPYLSSKVTEITGVPVEELYASPRAAHDRVHPDHLDIFDRAILESAKKHEDFHQIFLYCAEEGYRWLEVHSTPSEQADGTILWEGVITDVDQQKKAEVTLQRTNDELFAANEQLTSAEKELKQQHEERAAIEEEIRQQRDDLAVAQQEIRESEELFRQLFESMDEGMALHELVVLEGEEPDDYRILAANPSLERILGIDRQSIIGKLSRDAYGTDEPPYLQRYARVAQTGTPDSFETYFPPLDKHFRISVYSPRKNQFATIFEDITGRIQKEEALRKSEEKFRNLVENLNEIFYVLDKNATITYISRNIESIGGYPASGVIGRPYIDFVHPEDRAGRILQFRSILSGSNEPTEYRFLKADGGSLWVKTAARPILREGRVVGIHGMLTDITSLKTMEAALRESEEQYRDLAENAPIGILTCDTEGRITYVNQRGLEILGSPGEEETRRINLLTFPSLVQIGFAGMLRRTIDSGRPVPAIEGEYCTKWGKAAYYRVNFSPILNQGTITGARIILDDISEHKKAEDALNKANKKLQLLSGITRHDILNQIMVIQGYLDLAKDVDKDPALSEFCGYVGRAAAAIQRQIEFTREYEQLGLKEPTWLSLGCLIEESNDPGLPIRHECHGISIYADPMIEKVFSNLMDNTIRHAEGATGVQVRCSKSGSGLMITWEDDGPGVPDDQKGRIFERGFGKNTGFGLFLAREILGITGIAIAETGVYGEGARFEMLVPEGGYRIDA</sequence>
<dbReference type="NCBIfam" id="TIGR00229">
    <property type="entry name" value="sensory_box"/>
    <property type="match status" value="4"/>
</dbReference>
<dbReference type="Gene3D" id="3.30.450.20">
    <property type="entry name" value="PAS domain"/>
    <property type="match status" value="4"/>
</dbReference>
<dbReference type="InterPro" id="IPR001789">
    <property type="entry name" value="Sig_transdc_resp-reg_receiver"/>
</dbReference>
<name>A0A7K4HQF6_9EURY</name>